<dbReference type="EMBL" id="CAXAMN010004792">
    <property type="protein sequence ID" value="CAK9011036.1"/>
    <property type="molecule type" value="Genomic_DNA"/>
</dbReference>
<sequence length="652" mass="71605">MAAAVFHSARDFRAWLERGEGDGEEVFTDAKLRQRLGDPLGTFEAPVVSDAEVLPSEAKALAEKAAPLLGIGASTAEDLLRLWARNRLAPLPVLHYEGAIYELVDLNLSGVLPLLVDLLHSERCEALQALAVVLRGAHDDSHPFAAQCRELSEKLLGDNLEKKLWDLYVKVSGCPRFSSSPEHGEVETVVKQGLELQLCVLECLLLAAYDPQISRRDPEQICRIAEECYRQRFLGSLPRAAHLHHWLLGDAEICSQAQCVGDLCLALLIEHLDLETLEAMPSRHVLVSSPEHVKHLHKLIESWLEICRHTLAPSESTAALAHCGRHVALVVLAWAVLLGCVPESFREAHGLGLKRILSSVVFQSEILHDAVCSIQDRGFLMCDSRNAQHLAARSVARGLVAMVAQAFRLDGPMASIHLAMSKLGAMAFADSSACLEFWRSDYPKRQGIFLVLHGWLMGFPRNLSALLELLCGLSEGHGSLYVAELLKASLNVIQLPYRLLRDVTEFEDCPGSSTGAPSPTLQLLEPAYVEELALRVLGLELLESHVSSCAILPTGARGILQQDRPADPERSPRSSQAHLVQWSLGDQHVSLWRISVCAWDAILSSGPHDAAPCGTASVSLFDARRRPRLDATVDLRLIICYELVTSSFLLRS</sequence>
<comment type="caution">
    <text evidence="1">The sequence shown here is derived from an EMBL/GenBank/DDBJ whole genome shotgun (WGS) entry which is preliminary data.</text>
</comment>
<protein>
    <recommendedName>
        <fullName evidence="3">Nuclear pore complex protein Nup85</fullName>
    </recommendedName>
</protein>
<name>A0ABP0J9H8_9DINO</name>
<proteinExistence type="predicted"/>
<evidence type="ECO:0008006" key="3">
    <source>
        <dbReference type="Google" id="ProtNLM"/>
    </source>
</evidence>
<organism evidence="1 2">
    <name type="scientific">Durusdinium trenchii</name>
    <dbReference type="NCBI Taxonomy" id="1381693"/>
    <lineage>
        <taxon>Eukaryota</taxon>
        <taxon>Sar</taxon>
        <taxon>Alveolata</taxon>
        <taxon>Dinophyceae</taxon>
        <taxon>Suessiales</taxon>
        <taxon>Symbiodiniaceae</taxon>
        <taxon>Durusdinium</taxon>
    </lineage>
</organism>
<keyword evidence="2" id="KW-1185">Reference proteome</keyword>
<gene>
    <name evidence="1" type="ORF">CCMP2556_LOCUS10318</name>
</gene>
<accession>A0ABP0J9H8</accession>
<dbReference type="PANTHER" id="PTHR31431">
    <property type="entry name" value="NUCLEOPORIN NUP188 HOMOLOG"/>
    <property type="match status" value="1"/>
</dbReference>
<dbReference type="InterPro" id="IPR044840">
    <property type="entry name" value="Nup188"/>
</dbReference>
<evidence type="ECO:0000313" key="2">
    <source>
        <dbReference type="Proteomes" id="UP001642484"/>
    </source>
</evidence>
<evidence type="ECO:0000313" key="1">
    <source>
        <dbReference type="EMBL" id="CAK9011036.1"/>
    </source>
</evidence>
<dbReference type="Proteomes" id="UP001642484">
    <property type="component" value="Unassembled WGS sequence"/>
</dbReference>
<dbReference type="PANTHER" id="PTHR31431:SF1">
    <property type="entry name" value="NUCLEOPORIN NUP188"/>
    <property type="match status" value="1"/>
</dbReference>
<reference evidence="1 2" key="1">
    <citation type="submission" date="2024-02" db="EMBL/GenBank/DDBJ databases">
        <authorList>
            <person name="Chen Y."/>
            <person name="Shah S."/>
            <person name="Dougan E. K."/>
            <person name="Thang M."/>
            <person name="Chan C."/>
        </authorList>
    </citation>
    <scope>NUCLEOTIDE SEQUENCE [LARGE SCALE GENOMIC DNA]</scope>
</reference>